<reference evidence="3" key="1">
    <citation type="submission" date="2020-01" db="EMBL/GenBank/DDBJ databases">
        <title>Genome Sequencing of Three Apophysomyces-Like Fungal Strains Confirms a Novel Fungal Genus in the Mucoromycota with divergent Burkholderia-like Endosymbiotic Bacteria.</title>
        <authorList>
            <person name="Stajich J.E."/>
            <person name="Macias A.M."/>
            <person name="Carter-House D."/>
            <person name="Lovett B."/>
            <person name="Kasson L.R."/>
            <person name="Berry K."/>
            <person name="Grigoriev I."/>
            <person name="Chang Y."/>
            <person name="Spatafora J."/>
            <person name="Kasson M.T."/>
        </authorList>
    </citation>
    <scope>NUCLEOTIDE SEQUENCE</scope>
    <source>
        <strain evidence="3">NRRL A-21654</strain>
    </source>
</reference>
<dbReference type="SUPFAM" id="SSF48065">
    <property type="entry name" value="DBL homology domain (DH-domain)"/>
    <property type="match status" value="1"/>
</dbReference>
<keyword evidence="4" id="KW-1185">Reference proteome</keyword>
<dbReference type="PANTHER" id="PTHR12673">
    <property type="entry name" value="FACIOGENITAL DYSPLASIA PROTEIN"/>
    <property type="match status" value="1"/>
</dbReference>
<dbReference type="OrthoDB" id="660555at2759"/>
<feature type="region of interest" description="Disordered" evidence="1">
    <location>
        <begin position="1"/>
        <end position="34"/>
    </location>
</feature>
<feature type="region of interest" description="Disordered" evidence="1">
    <location>
        <begin position="47"/>
        <end position="89"/>
    </location>
</feature>
<dbReference type="Gene3D" id="1.20.900.10">
    <property type="entry name" value="Dbl homology (DH) domain"/>
    <property type="match status" value="1"/>
</dbReference>
<dbReference type="EMBL" id="JABAYA010000107">
    <property type="protein sequence ID" value="KAF7724965.1"/>
    <property type="molecule type" value="Genomic_DNA"/>
</dbReference>
<dbReference type="PROSITE" id="PS50010">
    <property type="entry name" value="DH_2"/>
    <property type="match status" value="1"/>
</dbReference>
<evidence type="ECO:0000313" key="4">
    <source>
        <dbReference type="Proteomes" id="UP000605846"/>
    </source>
</evidence>
<comment type="caution">
    <text evidence="3">The sequence shown here is derived from an EMBL/GenBank/DDBJ whole genome shotgun (WGS) entry which is preliminary data.</text>
</comment>
<accession>A0A8H7ENS2</accession>
<dbReference type="InterPro" id="IPR035899">
    <property type="entry name" value="DBL_dom_sf"/>
</dbReference>
<gene>
    <name evidence="3" type="ORF">EC973_000546</name>
</gene>
<proteinExistence type="predicted"/>
<dbReference type="AlphaFoldDB" id="A0A8H7ENS2"/>
<feature type="compositionally biased region" description="Low complexity" evidence="1">
    <location>
        <begin position="17"/>
        <end position="34"/>
    </location>
</feature>
<organism evidence="3 4">
    <name type="scientific">Apophysomyces ossiformis</name>
    <dbReference type="NCBI Taxonomy" id="679940"/>
    <lineage>
        <taxon>Eukaryota</taxon>
        <taxon>Fungi</taxon>
        <taxon>Fungi incertae sedis</taxon>
        <taxon>Mucoromycota</taxon>
        <taxon>Mucoromycotina</taxon>
        <taxon>Mucoromycetes</taxon>
        <taxon>Mucorales</taxon>
        <taxon>Mucorineae</taxon>
        <taxon>Mucoraceae</taxon>
        <taxon>Apophysomyces</taxon>
    </lineage>
</organism>
<dbReference type="GO" id="GO:0005085">
    <property type="term" value="F:guanyl-nucleotide exchange factor activity"/>
    <property type="evidence" value="ECO:0007669"/>
    <property type="project" value="InterPro"/>
</dbReference>
<dbReference type="Pfam" id="PF00621">
    <property type="entry name" value="RhoGEF"/>
    <property type="match status" value="1"/>
</dbReference>
<name>A0A8H7ENS2_9FUNG</name>
<sequence length="262" mass="30278">MDGLLDFENADTDHSPLDNSSTSSSLFTRSSMVSRPVVHKPIHDRNRLPFIPRAGHGTTITSTHNTTTITTTTTPFSPPPSPRKSSTRHFFGRSDLQRKEVKAVALWHHVMSRYHHEDITPQRPLTVKDAALAKFVILELYTTEKSYHRLLSMIQTKYAEPMEAASKIKDPLIKPSDLPALFRHLPDMIKLSEKILDYFEPNPVWRDMQPVQVGRVFRQLENDLVIFLRYATHYQTYLKTIRRACNSVFVLKIEQVKMPERE</sequence>
<dbReference type="Proteomes" id="UP000605846">
    <property type="component" value="Unassembled WGS sequence"/>
</dbReference>
<evidence type="ECO:0000259" key="2">
    <source>
        <dbReference type="PROSITE" id="PS50010"/>
    </source>
</evidence>
<protein>
    <recommendedName>
        <fullName evidence="2">DH domain-containing protein</fullName>
    </recommendedName>
</protein>
<feature type="domain" description="DH" evidence="2">
    <location>
        <begin position="132"/>
        <end position="262"/>
    </location>
</feature>
<dbReference type="GO" id="GO:0005737">
    <property type="term" value="C:cytoplasm"/>
    <property type="evidence" value="ECO:0007669"/>
    <property type="project" value="TreeGrafter"/>
</dbReference>
<dbReference type="PANTHER" id="PTHR12673:SF159">
    <property type="entry name" value="LD03170P"/>
    <property type="match status" value="1"/>
</dbReference>
<dbReference type="InterPro" id="IPR051092">
    <property type="entry name" value="FYVE_RhoGEF_PH"/>
</dbReference>
<feature type="compositionally biased region" description="Low complexity" evidence="1">
    <location>
        <begin position="58"/>
        <end position="75"/>
    </location>
</feature>
<evidence type="ECO:0000313" key="3">
    <source>
        <dbReference type="EMBL" id="KAF7724965.1"/>
    </source>
</evidence>
<evidence type="ECO:0000256" key="1">
    <source>
        <dbReference type="SAM" id="MobiDB-lite"/>
    </source>
</evidence>
<dbReference type="InterPro" id="IPR000219">
    <property type="entry name" value="DH_dom"/>
</dbReference>